<dbReference type="GO" id="GO:0016226">
    <property type="term" value="P:iron-sulfur cluster assembly"/>
    <property type="evidence" value="ECO:0007669"/>
    <property type="project" value="InterPro"/>
</dbReference>
<dbReference type="Proteomes" id="UP000192343">
    <property type="component" value="Unassembled WGS sequence"/>
</dbReference>
<dbReference type="Pfam" id="PF01458">
    <property type="entry name" value="SUFBD_core"/>
    <property type="match status" value="1"/>
</dbReference>
<evidence type="ECO:0000313" key="2">
    <source>
        <dbReference type="EMBL" id="ORC37025.1"/>
    </source>
</evidence>
<proteinExistence type="predicted"/>
<comment type="caution">
    <text evidence="2">The sequence shown here is derived from an EMBL/GenBank/DDBJ whole genome shotgun (WGS) entry which is preliminary data.</text>
</comment>
<feature type="domain" description="SUF system FeS cluster assembly SufBD core" evidence="1">
    <location>
        <begin position="72"/>
        <end position="291"/>
    </location>
</feature>
<protein>
    <submittedName>
        <fullName evidence="2">SufBD protein</fullName>
    </submittedName>
</protein>
<gene>
    <name evidence="2" type="ORF">B4O97_04335</name>
</gene>
<dbReference type="OrthoDB" id="9782689at2"/>
<dbReference type="InterPro" id="IPR055346">
    <property type="entry name" value="Fe-S_cluster_assembly_SufBD"/>
</dbReference>
<dbReference type="EMBL" id="MWQY01000004">
    <property type="protein sequence ID" value="ORC37025.1"/>
    <property type="molecule type" value="Genomic_DNA"/>
</dbReference>
<evidence type="ECO:0000259" key="1">
    <source>
        <dbReference type="Pfam" id="PF01458"/>
    </source>
</evidence>
<name>A0A1Y1S0Y5_9SPIO</name>
<dbReference type="AlphaFoldDB" id="A0A1Y1S0Y5"/>
<accession>A0A1Y1S0Y5</accession>
<sequence length="294" mass="31917">MHKHNLDGTAHLEIDGNRILGSGSVPGFYLETDTSGDGIIVRVRVEAGYRFEKPVHLCFGMLPEEGIQKIDMAVDVEEGAAVSFLAHCSFPNAVDVQHLMDARLNVGPNARYSYFERHVHAENGGINVVPKSVIRLAEGARFKTEFELLKGRVGILDMDYSATAEARSQLDMLARIYAREDDRVKIREAAELNGEGATGVLVSHLAVRGDASAEIYSDLSANAPGCRGHVDCKEIVQDRGKARAIPIVSVNHPLAHVTHEAAIGSVDSKQLQTLMARGLDEEDATDLIIQGLLS</sequence>
<dbReference type="InterPro" id="IPR000825">
    <property type="entry name" value="SUF_FeS_clus_asmbl_SufBD_core"/>
</dbReference>
<dbReference type="InterPro" id="IPR037284">
    <property type="entry name" value="SUF_FeS_clus_asmbl_SufBD_sf"/>
</dbReference>
<dbReference type="STRING" id="1963862.B4O97_04335"/>
<dbReference type="SUPFAM" id="SSF101960">
    <property type="entry name" value="Stabilizer of iron transporter SufD"/>
    <property type="match status" value="1"/>
</dbReference>
<organism evidence="2 3">
    <name type="scientific">Marispirochaeta aestuarii</name>
    <dbReference type="NCBI Taxonomy" id="1963862"/>
    <lineage>
        <taxon>Bacteria</taxon>
        <taxon>Pseudomonadati</taxon>
        <taxon>Spirochaetota</taxon>
        <taxon>Spirochaetia</taxon>
        <taxon>Spirochaetales</taxon>
        <taxon>Spirochaetaceae</taxon>
        <taxon>Marispirochaeta</taxon>
    </lineage>
</organism>
<dbReference type="PANTHER" id="PTHR30508">
    <property type="entry name" value="FES CLUSTER ASSEMBLY PROTEIN SUF"/>
    <property type="match status" value="1"/>
</dbReference>
<reference evidence="2 3" key="1">
    <citation type="submission" date="2017-03" db="EMBL/GenBank/DDBJ databases">
        <title>Draft Genome sequence of Marispirochaeta sp. strain JC444.</title>
        <authorList>
            <person name="Shivani Y."/>
            <person name="Subhash Y."/>
            <person name="Sasikala C."/>
            <person name="Ramana C."/>
        </authorList>
    </citation>
    <scope>NUCLEOTIDE SEQUENCE [LARGE SCALE GENOMIC DNA]</scope>
    <source>
        <strain evidence="2 3">JC444</strain>
    </source>
</reference>
<evidence type="ECO:0000313" key="3">
    <source>
        <dbReference type="Proteomes" id="UP000192343"/>
    </source>
</evidence>
<keyword evidence="3" id="KW-1185">Reference proteome</keyword>
<dbReference type="PANTHER" id="PTHR30508:SF6">
    <property type="entry name" value="UPF0051 PROTEIN MJ0034"/>
    <property type="match status" value="1"/>
</dbReference>